<dbReference type="AlphaFoldDB" id="A0A0W8BXQ4"/>
<name>A0A0W8BXQ4_PHYNI</name>
<dbReference type="OrthoDB" id="142352at2759"/>
<evidence type="ECO:0000313" key="1">
    <source>
        <dbReference type="EMBL" id="KUF76605.1"/>
    </source>
</evidence>
<comment type="caution">
    <text evidence="1">The sequence shown here is derived from an EMBL/GenBank/DDBJ whole genome shotgun (WGS) entry which is preliminary data.</text>
</comment>
<dbReference type="Proteomes" id="UP000052943">
    <property type="component" value="Unassembled WGS sequence"/>
</dbReference>
<gene>
    <name evidence="1" type="ORF">AM587_10005514</name>
</gene>
<organism evidence="1 2">
    <name type="scientific">Phytophthora nicotianae</name>
    <name type="common">Potato buckeye rot agent</name>
    <name type="synonym">Phytophthora parasitica</name>
    <dbReference type="NCBI Taxonomy" id="4792"/>
    <lineage>
        <taxon>Eukaryota</taxon>
        <taxon>Sar</taxon>
        <taxon>Stramenopiles</taxon>
        <taxon>Oomycota</taxon>
        <taxon>Peronosporomycetes</taxon>
        <taxon>Peronosporales</taxon>
        <taxon>Peronosporaceae</taxon>
        <taxon>Phytophthora</taxon>
    </lineage>
</organism>
<protein>
    <submittedName>
        <fullName evidence="1">Uncharacterized protein</fullName>
    </submittedName>
</protein>
<evidence type="ECO:0000313" key="2">
    <source>
        <dbReference type="Proteomes" id="UP000052943"/>
    </source>
</evidence>
<dbReference type="EMBL" id="LNFO01005748">
    <property type="protein sequence ID" value="KUF76605.1"/>
    <property type="molecule type" value="Genomic_DNA"/>
</dbReference>
<accession>A0A0W8BXQ4</accession>
<reference evidence="1 2" key="1">
    <citation type="submission" date="2015-11" db="EMBL/GenBank/DDBJ databases">
        <title>Genomes and virulence difference between two physiological races of Phytophthora nicotianae.</title>
        <authorList>
            <person name="Liu H."/>
            <person name="Ma X."/>
            <person name="Yu H."/>
            <person name="Fang D."/>
            <person name="Li Y."/>
            <person name="Wang X."/>
            <person name="Wang W."/>
            <person name="Dong Y."/>
            <person name="Xiao B."/>
        </authorList>
    </citation>
    <scope>NUCLEOTIDE SEQUENCE [LARGE SCALE GENOMIC DNA]</scope>
    <source>
        <strain evidence="2">race 0</strain>
    </source>
</reference>
<sequence>MKSILVQFGLTSDDFGTHSARKGAATYVSSCSTSGPSAAAICLRAGWTLPGVQNKYVRFEAAGDMIVGRYVAGLPFDSPKFATLPPFFAPLTNQTDERCELEQRLRITMDVVFPGVPPSLRMICQFGLASLLYHSSYLRAELPPNHLLFMTPLFSTSAQNQLGWLRQRVFCRNYQENDPITQSGIPPHVGIMVTLAQYKAEVDKMHQSMAETIERILQRHIHGSIMTLEALESAFEAVLARSALSVMNEVAPATAVAQVPATGTSLVTPQCELYMWAGSFHRVPRDFTLPSGTLRIAWQHWCAGQPPLRVLLKHDMSSRTMKVRLAELQRLMKHVESLLSNDEIHRAYSSLDSAGILFTQVVNRLPFSSSSSKGRGRRLDQLSWKTLARELKSQNTR</sequence>
<proteinExistence type="predicted"/>